<feature type="domain" description="DUF7144" evidence="2">
    <location>
        <begin position="26"/>
        <end position="138"/>
    </location>
</feature>
<keyword evidence="1" id="KW-1133">Transmembrane helix</keyword>
<feature type="transmembrane region" description="Helical" evidence="1">
    <location>
        <begin position="119"/>
        <end position="136"/>
    </location>
</feature>
<gene>
    <name evidence="3" type="ORF">Scinn_45310</name>
</gene>
<feature type="transmembrane region" description="Helical" evidence="1">
    <location>
        <begin position="27"/>
        <end position="49"/>
    </location>
</feature>
<dbReference type="InterPro" id="IPR055568">
    <property type="entry name" value="DUF7144"/>
</dbReference>
<evidence type="ECO:0000313" key="3">
    <source>
        <dbReference type="EMBL" id="GHI15068.1"/>
    </source>
</evidence>
<dbReference type="RefSeq" id="WP_030648777.1">
    <property type="nucleotide sequence ID" value="NZ_BMRU01000008.1"/>
</dbReference>
<dbReference type="EMBL" id="BNDV01000010">
    <property type="protein sequence ID" value="GHI15068.1"/>
    <property type="molecule type" value="Genomic_DNA"/>
</dbReference>
<keyword evidence="1" id="KW-0812">Transmembrane</keyword>
<dbReference type="Proteomes" id="UP000660554">
    <property type="component" value="Unassembled WGS sequence"/>
</dbReference>
<evidence type="ECO:0000313" key="4">
    <source>
        <dbReference type="Proteomes" id="UP000660554"/>
    </source>
</evidence>
<reference evidence="4" key="1">
    <citation type="submission" date="2020-09" db="EMBL/GenBank/DDBJ databases">
        <title>Whole genome shotgun sequence of Streptomyces cinnamonensis NBRC 15873.</title>
        <authorList>
            <person name="Komaki H."/>
            <person name="Tamura T."/>
        </authorList>
    </citation>
    <scope>NUCLEOTIDE SEQUENCE [LARGE SCALE GENOMIC DNA]</scope>
    <source>
        <strain evidence="4">NBRC 15873</strain>
    </source>
</reference>
<protein>
    <recommendedName>
        <fullName evidence="2">DUF7144 domain-containing protein</fullName>
    </recommendedName>
</protein>
<evidence type="ECO:0000256" key="1">
    <source>
        <dbReference type="SAM" id="Phobius"/>
    </source>
</evidence>
<dbReference type="GeneID" id="86958252"/>
<organism evidence="3 4">
    <name type="scientific">Streptomyces virginiae</name>
    <name type="common">Streptomyces cinnamonensis</name>
    <dbReference type="NCBI Taxonomy" id="1961"/>
    <lineage>
        <taxon>Bacteria</taxon>
        <taxon>Bacillati</taxon>
        <taxon>Actinomycetota</taxon>
        <taxon>Actinomycetes</taxon>
        <taxon>Kitasatosporales</taxon>
        <taxon>Streptomycetaceae</taxon>
        <taxon>Streptomyces</taxon>
    </lineage>
</organism>
<name>A0ABQ3NQL1_STRVG</name>
<dbReference type="Pfam" id="PF23636">
    <property type="entry name" value="DUF7144"/>
    <property type="match status" value="1"/>
</dbReference>
<feature type="transmembrane region" description="Helical" evidence="1">
    <location>
        <begin position="94"/>
        <end position="113"/>
    </location>
</feature>
<feature type="transmembrane region" description="Helical" evidence="1">
    <location>
        <begin position="69"/>
        <end position="89"/>
    </location>
</feature>
<comment type="caution">
    <text evidence="3">The sequence shown here is derived from an EMBL/GenBank/DDBJ whole genome shotgun (WGS) entry which is preliminary data.</text>
</comment>
<keyword evidence="4" id="KW-1185">Reference proteome</keyword>
<sequence length="148" mass="15691">MATDAGGSQAARTHPDPWNAATSGRTVLAAVLMIFGGAMAFFEGIAAVASDDLFVVTRHYLFEFSLTGWGWVHLILGVLLVAGGCAILASGALWARYLGITIAGLGAFANFLWLPYYPLWALVLIAVNILVIWALCTGAHQEAEGRVL</sequence>
<keyword evidence="1" id="KW-0472">Membrane</keyword>
<evidence type="ECO:0000259" key="2">
    <source>
        <dbReference type="Pfam" id="PF23636"/>
    </source>
</evidence>
<accession>A0ABQ3NQL1</accession>
<proteinExistence type="predicted"/>